<protein>
    <recommendedName>
        <fullName evidence="2 7">Argininosuccinate lyase</fullName>
        <shortName evidence="7">ASAL</shortName>
        <ecNumber evidence="2 7">4.3.2.1</ecNumber>
    </recommendedName>
    <alternativeName>
        <fullName evidence="7">Arginosuccinase</fullName>
    </alternativeName>
</protein>
<comment type="pathway">
    <text evidence="1 7">Amino-acid biosynthesis; L-arginine biosynthesis; L-arginine from L-ornithine and carbamoyl phosphate: step 3/3.</text>
</comment>
<dbReference type="PROSITE" id="PS00163">
    <property type="entry name" value="FUMARATE_LYASES"/>
    <property type="match status" value="1"/>
</dbReference>
<dbReference type="EMBL" id="LGHJ01000022">
    <property type="protein sequence ID" value="KPL73054.1"/>
    <property type="molecule type" value="Genomic_DNA"/>
</dbReference>
<feature type="domain" description="Fumarate lyase N-terminal" evidence="8">
    <location>
        <begin position="4"/>
        <end position="298"/>
    </location>
</feature>
<dbReference type="PRINTS" id="PR00149">
    <property type="entry name" value="FUMRATELYASE"/>
</dbReference>
<dbReference type="InterPro" id="IPR029419">
    <property type="entry name" value="Arg_succ_lyase_C"/>
</dbReference>
<evidence type="ECO:0000256" key="5">
    <source>
        <dbReference type="ARBA" id="ARBA00022605"/>
    </source>
</evidence>
<evidence type="ECO:0000256" key="6">
    <source>
        <dbReference type="ARBA" id="ARBA00023239"/>
    </source>
</evidence>
<evidence type="ECO:0000256" key="1">
    <source>
        <dbReference type="ARBA" id="ARBA00004941"/>
    </source>
</evidence>
<dbReference type="Gene3D" id="1.10.40.30">
    <property type="entry name" value="Fumarase/aspartase (C-terminal domain)"/>
    <property type="match status" value="1"/>
</dbReference>
<dbReference type="Pfam" id="PF00206">
    <property type="entry name" value="Lyase_1"/>
    <property type="match status" value="1"/>
</dbReference>
<dbReference type="PANTHER" id="PTHR43814:SF1">
    <property type="entry name" value="ARGININOSUCCINATE LYASE"/>
    <property type="match status" value="1"/>
</dbReference>
<organism evidence="10 11">
    <name type="scientific">Bellilinea caldifistulae</name>
    <dbReference type="NCBI Taxonomy" id="360411"/>
    <lineage>
        <taxon>Bacteria</taxon>
        <taxon>Bacillati</taxon>
        <taxon>Chloroflexota</taxon>
        <taxon>Anaerolineae</taxon>
        <taxon>Anaerolineales</taxon>
        <taxon>Anaerolineaceae</taxon>
        <taxon>Bellilinea</taxon>
    </lineage>
</organism>
<dbReference type="PATRIC" id="fig|360411.5.peg.1891"/>
<gene>
    <name evidence="7" type="primary">argH</name>
    <name evidence="10" type="ORF">AC812_15300</name>
</gene>
<keyword evidence="4 7" id="KW-0055">Arginine biosynthesis</keyword>
<evidence type="ECO:0000256" key="4">
    <source>
        <dbReference type="ARBA" id="ARBA00022571"/>
    </source>
</evidence>
<comment type="caution">
    <text evidence="10">The sequence shown here is derived from an EMBL/GenBank/DDBJ whole genome shotgun (WGS) entry which is preliminary data.</text>
</comment>
<dbReference type="Gene3D" id="1.10.275.10">
    <property type="entry name" value="Fumarase/aspartase (N-terminal domain)"/>
    <property type="match status" value="1"/>
</dbReference>
<dbReference type="Gene3D" id="1.20.200.10">
    <property type="entry name" value="Fumarase/aspartase (Central domain)"/>
    <property type="match status" value="1"/>
</dbReference>
<dbReference type="FunFam" id="1.10.275.10:FF:000002">
    <property type="entry name" value="Argininosuccinate lyase"/>
    <property type="match status" value="1"/>
</dbReference>
<dbReference type="PANTHER" id="PTHR43814">
    <property type="entry name" value="ARGININOSUCCINATE LYASE"/>
    <property type="match status" value="1"/>
</dbReference>
<keyword evidence="5 7" id="KW-0028">Amino-acid biosynthesis</keyword>
<dbReference type="Pfam" id="PF14698">
    <property type="entry name" value="ASL_C2"/>
    <property type="match status" value="1"/>
</dbReference>
<evidence type="ECO:0000313" key="10">
    <source>
        <dbReference type="EMBL" id="KPL73054.1"/>
    </source>
</evidence>
<evidence type="ECO:0000259" key="8">
    <source>
        <dbReference type="Pfam" id="PF00206"/>
    </source>
</evidence>
<keyword evidence="6 7" id="KW-0456">Lyase</keyword>
<name>A0A0P6XUE2_9CHLR</name>
<dbReference type="PRINTS" id="PR00145">
    <property type="entry name" value="ARGSUCLYASE"/>
</dbReference>
<dbReference type="InterPro" id="IPR009049">
    <property type="entry name" value="Argininosuccinate_lyase"/>
</dbReference>
<sequence>MWGGRFSSQTDSLAARLNASIAFDWRLAPFDVRASAVWAEELAEIDILSAEELQQIQSGLQQITTEIQNHTFQIQPDDEDVHTAIERRLFELIGEPAGKLHTGRSRNDQVMTDFYLWLRESGSFLDTAIQDVQKALIDRAELDLGLIVSGYTHLQRAQPILLSHWWLSHFYPLQRDRQYLDFLLQQANFCPLGSSALAGCPYPINRFRLAKKLGFNAPFPNSIDAVSSRDAAASFLFFASLLTVHLSRLAEALILFSTTEFGFVELPDAYTTGSSIMPQKKNPDMLELTRAKAGVTIGQLTGFLSVLKNLPSAYDKDLQEDKPAVFSAFDHLSLILPVISGILQNLKVIPQNLSASLDPALLATEIADFLVMQGIPFRKAHRLVGELIRDCANQGITLLQASAEQLGKIHESLPDQFAELLDPRHAVERRAQFGGTSSTSVKNQIIQARKILQKLR</sequence>
<dbReference type="InterPro" id="IPR020557">
    <property type="entry name" value="Fumarate_lyase_CS"/>
</dbReference>
<evidence type="ECO:0000259" key="9">
    <source>
        <dbReference type="Pfam" id="PF14698"/>
    </source>
</evidence>
<comment type="catalytic activity">
    <reaction evidence="7">
        <text>2-(N(omega)-L-arginino)succinate = fumarate + L-arginine</text>
        <dbReference type="Rhea" id="RHEA:24020"/>
        <dbReference type="ChEBI" id="CHEBI:29806"/>
        <dbReference type="ChEBI" id="CHEBI:32682"/>
        <dbReference type="ChEBI" id="CHEBI:57472"/>
        <dbReference type="EC" id="4.3.2.1"/>
    </reaction>
</comment>
<dbReference type="GO" id="GO:0042450">
    <property type="term" value="P:L-arginine biosynthetic process via ornithine"/>
    <property type="evidence" value="ECO:0007669"/>
    <property type="project" value="UniProtKB-UniRule"/>
</dbReference>
<dbReference type="EC" id="4.3.2.1" evidence="2 7"/>
<dbReference type="InterPro" id="IPR000362">
    <property type="entry name" value="Fumarate_lyase_fam"/>
</dbReference>
<reference evidence="10 11" key="1">
    <citation type="submission" date="2015-07" db="EMBL/GenBank/DDBJ databases">
        <title>Draft genome of Bellilinea caldifistulae DSM 17877.</title>
        <authorList>
            <person name="Hemp J."/>
            <person name="Ward L.M."/>
            <person name="Pace L.A."/>
            <person name="Fischer W.W."/>
        </authorList>
    </citation>
    <scope>NUCLEOTIDE SEQUENCE [LARGE SCALE GENOMIC DNA]</scope>
    <source>
        <strain evidence="10 11">GOMI-1</strain>
    </source>
</reference>
<evidence type="ECO:0000256" key="7">
    <source>
        <dbReference type="HAMAP-Rule" id="MF_00006"/>
    </source>
</evidence>
<keyword evidence="3 7" id="KW-0963">Cytoplasm</keyword>
<comment type="similarity">
    <text evidence="7">Belongs to the lyase 1 family. Argininosuccinate lyase subfamily.</text>
</comment>
<dbReference type="SUPFAM" id="SSF48557">
    <property type="entry name" value="L-aspartase-like"/>
    <property type="match status" value="1"/>
</dbReference>
<dbReference type="CDD" id="cd01359">
    <property type="entry name" value="Argininosuccinate_lyase"/>
    <property type="match status" value="1"/>
</dbReference>
<evidence type="ECO:0000313" key="11">
    <source>
        <dbReference type="Proteomes" id="UP000050514"/>
    </source>
</evidence>
<feature type="domain" description="Argininosuccinate lyase C-terminal" evidence="9">
    <location>
        <begin position="361"/>
        <end position="428"/>
    </location>
</feature>
<dbReference type="HAMAP" id="MF_00006">
    <property type="entry name" value="Arg_succ_lyase"/>
    <property type="match status" value="1"/>
</dbReference>
<dbReference type="InterPro" id="IPR022761">
    <property type="entry name" value="Fumarate_lyase_N"/>
</dbReference>
<dbReference type="STRING" id="360411.AC812_15300"/>
<dbReference type="NCBIfam" id="TIGR00838">
    <property type="entry name" value="argH"/>
    <property type="match status" value="1"/>
</dbReference>
<accession>A0A0P6XUE2</accession>
<dbReference type="InterPro" id="IPR024083">
    <property type="entry name" value="Fumarase/histidase_N"/>
</dbReference>
<dbReference type="GO" id="GO:0005829">
    <property type="term" value="C:cytosol"/>
    <property type="evidence" value="ECO:0007669"/>
    <property type="project" value="TreeGrafter"/>
</dbReference>
<dbReference type="UniPathway" id="UPA00068">
    <property type="reaction ID" value="UER00114"/>
</dbReference>
<comment type="subcellular location">
    <subcellularLocation>
        <location evidence="7">Cytoplasm</location>
    </subcellularLocation>
</comment>
<dbReference type="Proteomes" id="UP000050514">
    <property type="component" value="Unassembled WGS sequence"/>
</dbReference>
<evidence type="ECO:0000256" key="2">
    <source>
        <dbReference type="ARBA" id="ARBA00012338"/>
    </source>
</evidence>
<dbReference type="AlphaFoldDB" id="A0A0P6XUE2"/>
<dbReference type="GO" id="GO:0004056">
    <property type="term" value="F:argininosuccinate lyase activity"/>
    <property type="evidence" value="ECO:0007669"/>
    <property type="project" value="UniProtKB-UniRule"/>
</dbReference>
<dbReference type="FunFam" id="1.10.40.30:FF:000001">
    <property type="entry name" value="Argininosuccinate lyase"/>
    <property type="match status" value="1"/>
</dbReference>
<keyword evidence="11" id="KW-1185">Reference proteome</keyword>
<dbReference type="FunFam" id="1.20.200.10:FF:000015">
    <property type="entry name" value="argininosuccinate lyase isoform X2"/>
    <property type="match status" value="1"/>
</dbReference>
<proteinExistence type="inferred from homology"/>
<dbReference type="InterPro" id="IPR008948">
    <property type="entry name" value="L-Aspartase-like"/>
</dbReference>
<evidence type="ECO:0000256" key="3">
    <source>
        <dbReference type="ARBA" id="ARBA00022490"/>
    </source>
</evidence>